<sequence>MPGCVLLPFLNIYAQKYLDPLNRNALVYRSAFDNEPTLAKFMLWFVLAAVLAFRVSGSIFCYTTYIFTSSTQLSEFKYLNRYDIDH</sequence>
<evidence type="ECO:0000313" key="3">
    <source>
        <dbReference type="Proteomes" id="UP000188320"/>
    </source>
</evidence>
<accession>A0A1R1PJ61</accession>
<gene>
    <name evidence="2" type="ORF">AX774_g5596</name>
</gene>
<organism evidence="2 3">
    <name type="scientific">Zancudomyces culisetae</name>
    <name type="common">Gut fungus</name>
    <name type="synonym">Smittium culisetae</name>
    <dbReference type="NCBI Taxonomy" id="1213189"/>
    <lineage>
        <taxon>Eukaryota</taxon>
        <taxon>Fungi</taxon>
        <taxon>Fungi incertae sedis</taxon>
        <taxon>Zoopagomycota</taxon>
        <taxon>Kickxellomycotina</taxon>
        <taxon>Harpellomycetes</taxon>
        <taxon>Harpellales</taxon>
        <taxon>Legeriomycetaceae</taxon>
        <taxon>Zancudomyces</taxon>
    </lineage>
</organism>
<evidence type="ECO:0000256" key="1">
    <source>
        <dbReference type="SAM" id="Phobius"/>
    </source>
</evidence>
<keyword evidence="1" id="KW-0812">Transmembrane</keyword>
<dbReference type="AlphaFoldDB" id="A0A1R1PJ61"/>
<keyword evidence="1" id="KW-0472">Membrane</keyword>
<evidence type="ECO:0000313" key="2">
    <source>
        <dbReference type="EMBL" id="OMH80943.1"/>
    </source>
</evidence>
<proteinExistence type="predicted"/>
<keyword evidence="3" id="KW-1185">Reference proteome</keyword>
<comment type="caution">
    <text evidence="2">The sequence shown here is derived from an EMBL/GenBank/DDBJ whole genome shotgun (WGS) entry which is preliminary data.</text>
</comment>
<keyword evidence="1" id="KW-1133">Transmembrane helix</keyword>
<name>A0A1R1PJ61_ZANCU</name>
<feature type="transmembrane region" description="Helical" evidence="1">
    <location>
        <begin position="41"/>
        <end position="67"/>
    </location>
</feature>
<dbReference type="EMBL" id="LSSK01001028">
    <property type="protein sequence ID" value="OMH80943.1"/>
    <property type="molecule type" value="Genomic_DNA"/>
</dbReference>
<protein>
    <submittedName>
        <fullName evidence="2">Uncharacterized protein</fullName>
    </submittedName>
</protein>
<dbReference type="Proteomes" id="UP000188320">
    <property type="component" value="Unassembled WGS sequence"/>
</dbReference>
<reference evidence="3" key="1">
    <citation type="submission" date="2017-01" db="EMBL/GenBank/DDBJ databases">
        <authorList>
            <person name="Wang Y."/>
            <person name="White M."/>
            <person name="Kvist S."/>
            <person name="Moncalvo J.-M."/>
        </authorList>
    </citation>
    <scope>NUCLEOTIDE SEQUENCE [LARGE SCALE GENOMIC DNA]</scope>
    <source>
        <strain evidence="3">COL-18-3</strain>
    </source>
</reference>